<dbReference type="GO" id="GO:0016787">
    <property type="term" value="F:hydrolase activity"/>
    <property type="evidence" value="ECO:0007669"/>
    <property type="project" value="UniProtKB-KW"/>
</dbReference>
<dbReference type="PROSITE" id="PS51194">
    <property type="entry name" value="HELICASE_CTER"/>
    <property type="match status" value="1"/>
</dbReference>
<evidence type="ECO:0000313" key="19">
    <source>
        <dbReference type="Proteomes" id="UP000076738"/>
    </source>
</evidence>
<evidence type="ECO:0000256" key="8">
    <source>
        <dbReference type="ARBA" id="ARBA00023242"/>
    </source>
</evidence>
<keyword evidence="5 13" id="KW-0347">Helicase</keyword>
<feature type="domain" description="DEAD-box RNA helicase Q" evidence="17">
    <location>
        <begin position="39"/>
        <end position="67"/>
    </location>
</feature>
<evidence type="ECO:0000256" key="10">
    <source>
        <dbReference type="ARBA" id="ARBA00024394"/>
    </source>
</evidence>
<protein>
    <recommendedName>
        <fullName evidence="11">ATP-dependent rRNA helicase RRP3</fullName>
    </recommendedName>
    <alternativeName>
        <fullName evidence="10">ATP-dependent rRNA helicase rrp3</fullName>
    </alternativeName>
</protein>
<dbReference type="OrthoDB" id="10261904at2759"/>
<dbReference type="Proteomes" id="UP000076738">
    <property type="component" value="Unassembled WGS sequence"/>
</dbReference>
<keyword evidence="19" id="KW-1185">Reference proteome</keyword>
<accession>A0A167Q2V8</accession>
<organism evidence="18 19">
    <name type="scientific">Calocera viscosa (strain TUFC12733)</name>
    <dbReference type="NCBI Taxonomy" id="1330018"/>
    <lineage>
        <taxon>Eukaryota</taxon>
        <taxon>Fungi</taxon>
        <taxon>Dikarya</taxon>
        <taxon>Basidiomycota</taxon>
        <taxon>Agaricomycotina</taxon>
        <taxon>Dacrymycetes</taxon>
        <taxon>Dacrymycetales</taxon>
        <taxon>Dacrymycetaceae</taxon>
        <taxon>Calocera</taxon>
    </lineage>
</organism>
<dbReference type="GO" id="GO:0003724">
    <property type="term" value="F:RNA helicase activity"/>
    <property type="evidence" value="ECO:0007669"/>
    <property type="project" value="InterPro"/>
</dbReference>
<dbReference type="SUPFAM" id="SSF52540">
    <property type="entry name" value="P-loop containing nucleoside triphosphate hydrolases"/>
    <property type="match status" value="1"/>
</dbReference>
<sequence length="478" mass="52240">MSSSEASSSRAPSPSHEPKVTDEARAASPPIVPVVDPNVTFSSLGLIDPLVQACTQLNFTRPTPIQAAAIPPALEGKDVIGLAETGSGKTAAFALPILQKLWDDPKPFFCVVLAPTRELAYQISQQFEALGSTIGVRCAVLIGGVKMVPQAVALSKRPHIIVATPGRLQDHLENTKGFSLRGLKYLVMDEADRLLDLDFGPIIDKLLKVIPRERTTMLFSATMTTKVGKLQRTSLRNPIKVEVSSKYQTVSTLLQSYVLTPAILKEPQLVHILTTVSGLSTIVFVRTIHDATKLTLSLRHLGFPAIPLHGDISQDKRLGAITRFKAERGGILVATDVASRGLDLPKVDAVVNYDLPTNSKDYIHRVGRTARAGRAGKAISIVTQYDVELLQRIEHVIGKKLDAYEETSREEVEMLRERVGEAVRASTLEMKETDGRGGRMQGGRGRKRAREGAREAMDRDDDAVEAGMPRFKKPKARR</sequence>
<feature type="domain" description="Helicase ATP-binding" evidence="15">
    <location>
        <begin position="70"/>
        <end position="241"/>
    </location>
</feature>
<evidence type="ECO:0000259" key="15">
    <source>
        <dbReference type="PROSITE" id="PS51192"/>
    </source>
</evidence>
<evidence type="ECO:0000259" key="17">
    <source>
        <dbReference type="PROSITE" id="PS51195"/>
    </source>
</evidence>
<dbReference type="GO" id="GO:0003723">
    <property type="term" value="F:RNA binding"/>
    <property type="evidence" value="ECO:0007669"/>
    <property type="project" value="UniProtKB-KW"/>
</dbReference>
<feature type="domain" description="Helicase C-terminal" evidence="16">
    <location>
        <begin position="268"/>
        <end position="412"/>
    </location>
</feature>
<dbReference type="InterPro" id="IPR014014">
    <property type="entry name" value="RNA_helicase_DEAD_Q_motif"/>
</dbReference>
<keyword evidence="4 13" id="KW-0378">Hydrolase</keyword>
<evidence type="ECO:0000256" key="2">
    <source>
        <dbReference type="ARBA" id="ARBA00022517"/>
    </source>
</evidence>
<dbReference type="PANTHER" id="PTHR47959:SF24">
    <property type="entry name" value="ATP-DEPENDENT RNA HELICASE"/>
    <property type="match status" value="1"/>
</dbReference>
<keyword evidence="7" id="KW-0694">RNA-binding</keyword>
<keyword evidence="3 13" id="KW-0547">Nucleotide-binding</keyword>
<dbReference type="InterPro" id="IPR050079">
    <property type="entry name" value="DEAD_box_RNA_helicase"/>
</dbReference>
<reference evidence="18 19" key="1">
    <citation type="journal article" date="2016" name="Mol. Biol. Evol.">
        <title>Comparative Genomics of Early-Diverging Mushroom-Forming Fungi Provides Insights into the Origins of Lignocellulose Decay Capabilities.</title>
        <authorList>
            <person name="Nagy L.G."/>
            <person name="Riley R."/>
            <person name="Tritt A."/>
            <person name="Adam C."/>
            <person name="Daum C."/>
            <person name="Floudas D."/>
            <person name="Sun H."/>
            <person name="Yadav J.S."/>
            <person name="Pangilinan J."/>
            <person name="Larsson K.H."/>
            <person name="Matsuura K."/>
            <person name="Barry K."/>
            <person name="Labutti K."/>
            <person name="Kuo R."/>
            <person name="Ohm R.A."/>
            <person name="Bhattacharya S.S."/>
            <person name="Shirouzu T."/>
            <person name="Yoshinaga Y."/>
            <person name="Martin F.M."/>
            <person name="Grigoriev I.V."/>
            <person name="Hibbett D.S."/>
        </authorList>
    </citation>
    <scope>NUCLEOTIDE SEQUENCE [LARGE SCALE GENOMIC DNA]</scope>
    <source>
        <strain evidence="18 19">TUFC12733</strain>
    </source>
</reference>
<evidence type="ECO:0000256" key="14">
    <source>
        <dbReference type="SAM" id="MobiDB-lite"/>
    </source>
</evidence>
<comment type="subcellular location">
    <subcellularLocation>
        <location evidence="1">Nucleus</location>
    </subcellularLocation>
</comment>
<evidence type="ECO:0000313" key="18">
    <source>
        <dbReference type="EMBL" id="KZO99356.1"/>
    </source>
</evidence>
<evidence type="ECO:0000256" key="11">
    <source>
        <dbReference type="ARBA" id="ARBA00024398"/>
    </source>
</evidence>
<feature type="short sequence motif" description="Q motif" evidence="12">
    <location>
        <begin position="39"/>
        <end position="67"/>
    </location>
</feature>
<dbReference type="PROSITE" id="PS00039">
    <property type="entry name" value="DEAD_ATP_HELICASE"/>
    <property type="match status" value="1"/>
</dbReference>
<feature type="compositionally biased region" description="Basic and acidic residues" evidence="14">
    <location>
        <begin position="16"/>
        <end position="25"/>
    </location>
</feature>
<dbReference type="GO" id="GO:0042254">
    <property type="term" value="P:ribosome biogenesis"/>
    <property type="evidence" value="ECO:0007669"/>
    <property type="project" value="UniProtKB-KW"/>
</dbReference>
<gene>
    <name evidence="18" type="ORF">CALVIDRAFT_561222</name>
</gene>
<dbReference type="Gene3D" id="3.40.50.300">
    <property type="entry name" value="P-loop containing nucleotide triphosphate hydrolases"/>
    <property type="match status" value="2"/>
</dbReference>
<evidence type="ECO:0000256" key="4">
    <source>
        <dbReference type="ARBA" id="ARBA00022801"/>
    </source>
</evidence>
<feature type="compositionally biased region" description="Low complexity" evidence="14">
    <location>
        <begin position="1"/>
        <end position="14"/>
    </location>
</feature>
<dbReference type="GO" id="GO:0005829">
    <property type="term" value="C:cytosol"/>
    <property type="evidence" value="ECO:0007669"/>
    <property type="project" value="TreeGrafter"/>
</dbReference>
<dbReference type="GO" id="GO:0005524">
    <property type="term" value="F:ATP binding"/>
    <property type="evidence" value="ECO:0007669"/>
    <property type="project" value="UniProtKB-KW"/>
</dbReference>
<evidence type="ECO:0000256" key="5">
    <source>
        <dbReference type="ARBA" id="ARBA00022806"/>
    </source>
</evidence>
<keyword evidence="6 13" id="KW-0067">ATP-binding</keyword>
<proteinExistence type="inferred from homology"/>
<dbReference type="GO" id="GO:0010467">
    <property type="term" value="P:gene expression"/>
    <property type="evidence" value="ECO:0007669"/>
    <property type="project" value="UniProtKB-ARBA"/>
</dbReference>
<dbReference type="PROSITE" id="PS51192">
    <property type="entry name" value="HELICASE_ATP_BIND_1"/>
    <property type="match status" value="1"/>
</dbReference>
<dbReference type="AlphaFoldDB" id="A0A167Q2V8"/>
<dbReference type="CDD" id="cd17954">
    <property type="entry name" value="DEADc_DDX47"/>
    <property type="match status" value="1"/>
</dbReference>
<dbReference type="InterPro" id="IPR027417">
    <property type="entry name" value="P-loop_NTPase"/>
</dbReference>
<dbReference type="PROSITE" id="PS51195">
    <property type="entry name" value="Q_MOTIF"/>
    <property type="match status" value="1"/>
</dbReference>
<dbReference type="InterPro" id="IPR014001">
    <property type="entry name" value="Helicase_ATP-bd"/>
</dbReference>
<dbReference type="SMART" id="SM00487">
    <property type="entry name" value="DEXDc"/>
    <property type="match status" value="1"/>
</dbReference>
<dbReference type="InterPro" id="IPR001650">
    <property type="entry name" value="Helicase_C-like"/>
</dbReference>
<evidence type="ECO:0000256" key="13">
    <source>
        <dbReference type="RuleBase" id="RU000492"/>
    </source>
</evidence>
<evidence type="ECO:0000256" key="3">
    <source>
        <dbReference type="ARBA" id="ARBA00022741"/>
    </source>
</evidence>
<feature type="region of interest" description="Disordered" evidence="14">
    <location>
        <begin position="430"/>
        <end position="478"/>
    </location>
</feature>
<keyword evidence="2" id="KW-0690">Ribosome biogenesis</keyword>
<dbReference type="SMART" id="SM00490">
    <property type="entry name" value="HELICc"/>
    <property type="match status" value="1"/>
</dbReference>
<name>A0A167Q2V8_CALVF</name>
<dbReference type="CDD" id="cd18787">
    <property type="entry name" value="SF2_C_DEAD"/>
    <property type="match status" value="1"/>
</dbReference>
<dbReference type="GO" id="GO:0005634">
    <property type="term" value="C:nucleus"/>
    <property type="evidence" value="ECO:0007669"/>
    <property type="project" value="UniProtKB-SubCell"/>
</dbReference>
<dbReference type="InterPro" id="IPR000629">
    <property type="entry name" value="RNA-helicase_DEAD-box_CS"/>
</dbReference>
<dbReference type="Pfam" id="PF00271">
    <property type="entry name" value="Helicase_C"/>
    <property type="match status" value="1"/>
</dbReference>
<feature type="region of interest" description="Disordered" evidence="14">
    <location>
        <begin position="1"/>
        <end position="31"/>
    </location>
</feature>
<keyword evidence="8" id="KW-0539">Nucleus</keyword>
<comment type="similarity">
    <text evidence="9">Belongs to the DEAD box helicase family. DDX47/RRP3 subfamily.</text>
</comment>
<evidence type="ECO:0000256" key="1">
    <source>
        <dbReference type="ARBA" id="ARBA00004123"/>
    </source>
</evidence>
<dbReference type="InterPro" id="IPR011545">
    <property type="entry name" value="DEAD/DEAH_box_helicase_dom"/>
</dbReference>
<evidence type="ECO:0000256" key="12">
    <source>
        <dbReference type="PROSITE-ProRule" id="PRU00552"/>
    </source>
</evidence>
<dbReference type="InterPro" id="IPR044765">
    <property type="entry name" value="DDX47/Rrp3_DEADc"/>
</dbReference>
<evidence type="ECO:0000256" key="6">
    <source>
        <dbReference type="ARBA" id="ARBA00022840"/>
    </source>
</evidence>
<evidence type="ECO:0000256" key="9">
    <source>
        <dbReference type="ARBA" id="ARBA00024350"/>
    </source>
</evidence>
<dbReference type="EMBL" id="KV417272">
    <property type="protein sequence ID" value="KZO99356.1"/>
    <property type="molecule type" value="Genomic_DNA"/>
</dbReference>
<dbReference type="PANTHER" id="PTHR47959">
    <property type="entry name" value="ATP-DEPENDENT RNA HELICASE RHLE-RELATED"/>
    <property type="match status" value="1"/>
</dbReference>
<evidence type="ECO:0000256" key="7">
    <source>
        <dbReference type="ARBA" id="ARBA00022884"/>
    </source>
</evidence>
<dbReference type="STRING" id="1330018.A0A167Q2V8"/>
<evidence type="ECO:0000259" key="16">
    <source>
        <dbReference type="PROSITE" id="PS51194"/>
    </source>
</evidence>
<dbReference type="Pfam" id="PF00270">
    <property type="entry name" value="DEAD"/>
    <property type="match status" value="1"/>
</dbReference>